<evidence type="ECO:0000313" key="1">
    <source>
        <dbReference type="EMBL" id="SVA29092.1"/>
    </source>
</evidence>
<dbReference type="PANTHER" id="PTHR34475">
    <property type="match status" value="1"/>
</dbReference>
<dbReference type="AlphaFoldDB" id="A0A381ULP0"/>
<dbReference type="InterPro" id="IPR050400">
    <property type="entry name" value="Bact_Cytoskel_RodZ"/>
</dbReference>
<sequence>MSDLHKKLKALRREQKIDLAAIEKRTKINLEYLKAIESGNFEVLPSTYIRLFLKAYCVEIGADPVDAMRQMDILLGVEGSETIPIPEVETPIEENGEPNESTKKIAMDLPPHEMRSDWVKGVTMIVVLIFSIYIVKQIVSNKPSQVFDNNAVLEQTVELITDFELINDYVLDKTNTGSLEVDPPYQAKIVARKAQVWFRTETDSALPIENILHKEQQDHFRFVRRFDILINPTNNVDLYWSGQRVPYLESTPHPAKITLDGTAKTVTVQHYVPQK</sequence>
<dbReference type="Pfam" id="PF13413">
    <property type="entry name" value="HTH_25"/>
    <property type="match status" value="1"/>
</dbReference>
<organism evidence="1">
    <name type="scientific">marine metagenome</name>
    <dbReference type="NCBI Taxonomy" id="408172"/>
    <lineage>
        <taxon>unclassified sequences</taxon>
        <taxon>metagenomes</taxon>
        <taxon>ecological metagenomes</taxon>
    </lineage>
</organism>
<dbReference type="InterPro" id="IPR010982">
    <property type="entry name" value="Lambda_DNA-bd_dom_sf"/>
</dbReference>
<dbReference type="CDD" id="cd00093">
    <property type="entry name" value="HTH_XRE"/>
    <property type="match status" value="1"/>
</dbReference>
<name>A0A381ULP0_9ZZZZ</name>
<dbReference type="Gene3D" id="1.10.260.40">
    <property type="entry name" value="lambda repressor-like DNA-binding domains"/>
    <property type="match status" value="1"/>
</dbReference>
<dbReference type="InterPro" id="IPR001387">
    <property type="entry name" value="Cro/C1-type_HTH"/>
</dbReference>
<dbReference type="EMBL" id="UINC01006696">
    <property type="protein sequence ID" value="SVA29092.1"/>
    <property type="molecule type" value="Genomic_DNA"/>
</dbReference>
<protein>
    <recommendedName>
        <fullName evidence="2">HTH cro/C1-type domain-containing protein</fullName>
    </recommendedName>
</protein>
<accession>A0A381ULP0</accession>
<proteinExistence type="predicted"/>
<reference evidence="1" key="1">
    <citation type="submission" date="2018-05" db="EMBL/GenBank/DDBJ databases">
        <authorList>
            <person name="Lanie J.A."/>
            <person name="Ng W.-L."/>
            <person name="Kazmierczak K.M."/>
            <person name="Andrzejewski T.M."/>
            <person name="Davidsen T.M."/>
            <person name="Wayne K.J."/>
            <person name="Tettelin H."/>
            <person name="Glass J.I."/>
            <person name="Rusch D."/>
            <person name="Podicherti R."/>
            <person name="Tsui H.-C.T."/>
            <person name="Winkler M.E."/>
        </authorList>
    </citation>
    <scope>NUCLEOTIDE SEQUENCE</scope>
</reference>
<evidence type="ECO:0008006" key="2">
    <source>
        <dbReference type="Google" id="ProtNLM"/>
    </source>
</evidence>
<dbReference type="PANTHER" id="PTHR34475:SF1">
    <property type="entry name" value="CYTOSKELETON PROTEIN RODZ"/>
    <property type="match status" value="1"/>
</dbReference>
<gene>
    <name evidence="1" type="ORF">METZ01_LOCUS81946</name>
</gene>
<dbReference type="GO" id="GO:0003677">
    <property type="term" value="F:DNA binding"/>
    <property type="evidence" value="ECO:0007669"/>
    <property type="project" value="InterPro"/>
</dbReference>